<reference evidence="2" key="1">
    <citation type="journal article" date="2019" name="Int. J. Syst. Evol. Microbiol.">
        <title>The Global Catalogue of Microorganisms (GCM) 10K type strain sequencing project: providing services to taxonomists for standard genome sequencing and annotation.</title>
        <authorList>
            <consortium name="The Broad Institute Genomics Platform"/>
            <consortium name="The Broad Institute Genome Sequencing Center for Infectious Disease"/>
            <person name="Wu L."/>
            <person name="Ma J."/>
        </authorList>
    </citation>
    <scope>NUCLEOTIDE SEQUENCE [LARGE SCALE GENOMIC DNA]</scope>
    <source>
        <strain evidence="2">JCM 17085</strain>
    </source>
</reference>
<protein>
    <recommendedName>
        <fullName evidence="3">SGNH/GDSL hydrolase family protein</fullName>
    </recommendedName>
</protein>
<accession>A0ABP7WMT1</accession>
<sequence length="309" mass="35124">MFKKVCSLLLSLAAIVAPVVCLFAFLLKLGYEPLLTNSVSFDAKIDHFRQHHIKQVDILAIGSSMTVDNINSKVITDSLSRSYYNLASWGLQMSDLKNLLEYYTPRLKPRYVIIASSTRDFESGGNASIKEYLDVPDFLKQFKGYFYYKNFNSLPAIADRKKMVNAFRKYNIYTSLMFDNYGAILLSKTAAPGAGNVKILFPTAYTNSQYRSLDSLARFLNQQNVKLIFVQQPVRKDYEQFLNNPNISLQHTSKCEAIVKKNNGIYVNLAHIPEFATDTFFVDQHHLSAQGSAIATRKIATIIKPYFKK</sequence>
<evidence type="ECO:0000313" key="2">
    <source>
        <dbReference type="Proteomes" id="UP001500841"/>
    </source>
</evidence>
<dbReference type="Proteomes" id="UP001500841">
    <property type="component" value="Unassembled WGS sequence"/>
</dbReference>
<evidence type="ECO:0000313" key="1">
    <source>
        <dbReference type="EMBL" id="GAA4092465.1"/>
    </source>
</evidence>
<gene>
    <name evidence="1" type="ORF">GCM10022392_13410</name>
</gene>
<keyword evidence="2" id="KW-1185">Reference proteome</keyword>
<dbReference type="RefSeq" id="WP_345102083.1">
    <property type="nucleotide sequence ID" value="NZ_BAABCV010000004.1"/>
</dbReference>
<dbReference type="EMBL" id="BAABCV010000004">
    <property type="protein sequence ID" value="GAA4092465.1"/>
    <property type="molecule type" value="Genomic_DNA"/>
</dbReference>
<dbReference type="InterPro" id="IPR036514">
    <property type="entry name" value="SGNH_hydro_sf"/>
</dbReference>
<proteinExistence type="predicted"/>
<name>A0ABP7WMT1_9SPHI</name>
<comment type="caution">
    <text evidence="1">The sequence shown here is derived from an EMBL/GenBank/DDBJ whole genome shotgun (WGS) entry which is preliminary data.</text>
</comment>
<dbReference type="SUPFAM" id="SSF52266">
    <property type="entry name" value="SGNH hydrolase"/>
    <property type="match status" value="1"/>
</dbReference>
<organism evidence="1 2">
    <name type="scientific">Mucilaginibacter panaciglaebae</name>
    <dbReference type="NCBI Taxonomy" id="502331"/>
    <lineage>
        <taxon>Bacteria</taxon>
        <taxon>Pseudomonadati</taxon>
        <taxon>Bacteroidota</taxon>
        <taxon>Sphingobacteriia</taxon>
        <taxon>Sphingobacteriales</taxon>
        <taxon>Sphingobacteriaceae</taxon>
        <taxon>Mucilaginibacter</taxon>
    </lineage>
</organism>
<evidence type="ECO:0008006" key="3">
    <source>
        <dbReference type="Google" id="ProtNLM"/>
    </source>
</evidence>
<dbReference type="Gene3D" id="3.40.50.1110">
    <property type="entry name" value="SGNH hydrolase"/>
    <property type="match status" value="1"/>
</dbReference>